<name>A0A2S7XL41_9GAMM</name>
<dbReference type="Proteomes" id="UP000239273">
    <property type="component" value="Unassembled WGS sequence"/>
</dbReference>
<dbReference type="EMBL" id="BSOU01000006">
    <property type="protein sequence ID" value="GLR75747.1"/>
    <property type="molecule type" value="Genomic_DNA"/>
</dbReference>
<evidence type="ECO:0000313" key="5">
    <source>
        <dbReference type="Proteomes" id="UP001156660"/>
    </source>
</evidence>
<protein>
    <recommendedName>
        <fullName evidence="6">KfrA N-terminal DNA-binding domain-containing protein</fullName>
    </recommendedName>
</protein>
<organism evidence="3 4">
    <name type="scientific">Aliivibrio sifiae</name>
    <dbReference type="NCBI Taxonomy" id="566293"/>
    <lineage>
        <taxon>Bacteria</taxon>
        <taxon>Pseudomonadati</taxon>
        <taxon>Pseudomonadota</taxon>
        <taxon>Gammaproteobacteria</taxon>
        <taxon>Vibrionales</taxon>
        <taxon>Vibrionaceae</taxon>
        <taxon>Aliivibrio</taxon>
    </lineage>
</organism>
<evidence type="ECO:0000256" key="1">
    <source>
        <dbReference type="SAM" id="Coils"/>
    </source>
</evidence>
<evidence type="ECO:0000313" key="2">
    <source>
        <dbReference type="EMBL" id="GLR75747.1"/>
    </source>
</evidence>
<reference evidence="5" key="3">
    <citation type="journal article" date="2019" name="Int. J. Syst. Evol. Microbiol.">
        <title>The Global Catalogue of Microorganisms (GCM) 10K type strain sequencing project: providing services to taxonomists for standard genome sequencing and annotation.</title>
        <authorList>
            <consortium name="The Broad Institute Genomics Platform"/>
            <consortium name="The Broad Institute Genome Sequencing Center for Infectious Disease"/>
            <person name="Wu L."/>
            <person name="Ma J."/>
        </authorList>
    </citation>
    <scope>NUCLEOTIDE SEQUENCE [LARGE SCALE GENOMIC DNA]</scope>
    <source>
        <strain evidence="5">NBRC 105001</strain>
    </source>
</reference>
<feature type="coiled-coil region" evidence="1">
    <location>
        <begin position="234"/>
        <end position="310"/>
    </location>
</feature>
<dbReference type="EMBL" id="MSCP01000001">
    <property type="protein sequence ID" value="PQJ94449.1"/>
    <property type="molecule type" value="Genomic_DNA"/>
</dbReference>
<reference evidence="3 4" key="2">
    <citation type="submission" date="2016-12" db="EMBL/GenBank/DDBJ databases">
        <title>Diversity of luminous bacteria.</title>
        <authorList>
            <person name="Yoshizawa S."/>
            <person name="Kogure K."/>
        </authorList>
    </citation>
    <scope>NUCLEOTIDE SEQUENCE [LARGE SCALE GENOMIC DNA]</scope>
    <source>
        <strain evidence="3 4">NBRC 105001</strain>
    </source>
</reference>
<sequence length="325" mass="37338">MARKKSYTDDDVINAAKIIVDKGLEPSGWHLREVLKRGKTTNLKIDLDRLREEGKIPEVVEKKIEVSINLQSGNQVHTELPVEIQDTFNRLETEFSDALKDVMVKMNSAAYRHHEQLVRTRLKYAENATEAAIAAKTIAEEAAIEIENRVRIQVEEGEIQEDTIEELEDRLEELGNEKIDWNATNRQLQEKNLLLSEHLDTEIKSYQALMEKLSSSQEAYIVLDTQSKVTLSEIEILRDQLSDLTVNFDFIKEKLVAETTELKSVNKSLEKIENQNTALRKEHEEMLVSLRITENKLKASEEQVAELLVKNSAIQMRLSQQQMEA</sequence>
<comment type="caution">
    <text evidence="3">The sequence shown here is derived from an EMBL/GenBank/DDBJ whole genome shotgun (WGS) entry which is preliminary data.</text>
</comment>
<feature type="coiled-coil region" evidence="1">
    <location>
        <begin position="157"/>
        <end position="191"/>
    </location>
</feature>
<evidence type="ECO:0000313" key="3">
    <source>
        <dbReference type="EMBL" id="PQJ94449.1"/>
    </source>
</evidence>
<dbReference type="RefSeq" id="WP_105063461.1">
    <property type="nucleotide sequence ID" value="NZ_BSOU01000006.1"/>
</dbReference>
<proteinExistence type="predicted"/>
<keyword evidence="5" id="KW-1185">Reference proteome</keyword>
<reference evidence="2" key="4">
    <citation type="submission" date="2023-01" db="EMBL/GenBank/DDBJ databases">
        <title>Draft genome sequence of Aliivibrio sifiae strain NBRC 105001.</title>
        <authorList>
            <person name="Sun Q."/>
            <person name="Mori K."/>
        </authorList>
    </citation>
    <scope>NUCLEOTIDE SEQUENCE</scope>
    <source>
        <strain evidence="2">NBRC 105001</strain>
    </source>
</reference>
<gene>
    <name evidence="3" type="ORF">BTO23_10425</name>
    <name evidence="2" type="ORF">GCM10007855_26210</name>
</gene>
<evidence type="ECO:0008006" key="6">
    <source>
        <dbReference type="Google" id="ProtNLM"/>
    </source>
</evidence>
<reference evidence="2" key="1">
    <citation type="journal article" date="2014" name="Int. J. Syst. Evol. Microbiol.">
        <title>Complete genome of a new Firmicutes species belonging to the dominant human colonic microbiota ('Ruminococcus bicirculans') reveals two chromosomes and a selective capacity to utilize plant glucans.</title>
        <authorList>
            <consortium name="NISC Comparative Sequencing Program"/>
            <person name="Wegmann U."/>
            <person name="Louis P."/>
            <person name="Goesmann A."/>
            <person name="Henrissat B."/>
            <person name="Duncan S.H."/>
            <person name="Flint H.J."/>
        </authorList>
    </citation>
    <scope>NUCLEOTIDE SEQUENCE</scope>
    <source>
        <strain evidence="2">NBRC 105001</strain>
    </source>
</reference>
<dbReference type="OrthoDB" id="5901697at2"/>
<evidence type="ECO:0000313" key="4">
    <source>
        <dbReference type="Proteomes" id="UP000239273"/>
    </source>
</evidence>
<accession>A0A2S7XL41</accession>
<keyword evidence="1" id="KW-0175">Coiled coil</keyword>
<dbReference type="Proteomes" id="UP001156660">
    <property type="component" value="Unassembled WGS sequence"/>
</dbReference>
<dbReference type="AlphaFoldDB" id="A0A2S7XL41"/>